<keyword evidence="4" id="KW-0547">Nucleotide-binding</keyword>
<dbReference type="AlphaFoldDB" id="A0AAD5IBT9"/>
<gene>
    <name evidence="9" type="ORF">LWI28_002588</name>
</gene>
<reference evidence="9" key="1">
    <citation type="journal article" date="2022" name="Plant J.">
        <title>Strategies of tolerance reflected in two North American maple genomes.</title>
        <authorList>
            <person name="McEvoy S.L."/>
            <person name="Sezen U.U."/>
            <person name="Trouern-Trend A."/>
            <person name="McMahon S.M."/>
            <person name="Schaberg P.G."/>
            <person name="Yang J."/>
            <person name="Wegrzyn J.L."/>
            <person name="Swenson N.G."/>
        </authorList>
    </citation>
    <scope>NUCLEOTIDE SEQUENCE</scope>
    <source>
        <strain evidence="9">91603</strain>
    </source>
</reference>
<dbReference type="FunFam" id="3.40.50.300:FF:001091">
    <property type="entry name" value="Probable disease resistance protein At1g61300"/>
    <property type="match status" value="1"/>
</dbReference>
<feature type="domain" description="NB-ARC" evidence="7">
    <location>
        <begin position="162"/>
        <end position="334"/>
    </location>
</feature>
<keyword evidence="5" id="KW-0611">Plant defense</keyword>
<dbReference type="PANTHER" id="PTHR33463">
    <property type="entry name" value="NB-ARC DOMAIN-CONTAINING PROTEIN-RELATED"/>
    <property type="match status" value="1"/>
</dbReference>
<dbReference type="SUPFAM" id="SSF52058">
    <property type="entry name" value="L domain-like"/>
    <property type="match status" value="1"/>
</dbReference>
<dbReference type="GO" id="GO:0043531">
    <property type="term" value="F:ADP binding"/>
    <property type="evidence" value="ECO:0007669"/>
    <property type="project" value="InterPro"/>
</dbReference>
<keyword evidence="3" id="KW-0677">Repeat</keyword>
<protein>
    <recommendedName>
        <fullName evidence="11">NB-ARC domain-containing protein</fullName>
    </recommendedName>
</protein>
<keyword evidence="6" id="KW-0067">ATP-binding</keyword>
<dbReference type="GO" id="GO:0006952">
    <property type="term" value="P:defense response"/>
    <property type="evidence" value="ECO:0007669"/>
    <property type="project" value="UniProtKB-KW"/>
</dbReference>
<dbReference type="InterPro" id="IPR027417">
    <property type="entry name" value="P-loop_NTPase"/>
</dbReference>
<evidence type="ECO:0000256" key="1">
    <source>
        <dbReference type="ARBA" id="ARBA00008894"/>
    </source>
</evidence>
<keyword evidence="2" id="KW-0433">Leucine-rich repeat</keyword>
<keyword evidence="10" id="KW-1185">Reference proteome</keyword>
<dbReference type="GO" id="GO:0005524">
    <property type="term" value="F:ATP binding"/>
    <property type="evidence" value="ECO:0007669"/>
    <property type="project" value="UniProtKB-KW"/>
</dbReference>
<evidence type="ECO:0000313" key="10">
    <source>
        <dbReference type="Proteomes" id="UP001064489"/>
    </source>
</evidence>
<accession>A0AAD5IBT9</accession>
<dbReference type="Gene3D" id="3.80.10.10">
    <property type="entry name" value="Ribonuclease Inhibitor"/>
    <property type="match status" value="1"/>
</dbReference>
<sequence length="619" mass="69922">MGNVCSISVSCDAIISRCQDCTARKATYISELEDNVEALRTAMQKLIEARNDVMSRVIVAEQQHIIRLHQVQGWLSRVQLMETIVGDLIIKDSSQEIDKLCFGGFCSKDCKSSYKFVKKVSKMIKAVTTLMADGANFQVVVERVPEAAVDEIPHEPTLVGLQSTVDKVWRCLTQEEEEDRVRIYGMGGVGKTTLLTQINNKFVDTPSDFDIVIWVVVSKDLQLEKIQENIAQRIGLCNESWMNKSLQEKARDIFKILSKKKFVLLLDDIWDRFDLTKIGVPLATPKNIASKVVFTTLFIDICGLMESNSKFKVKCLTDEEAWKLFQNKVGEDTLDRHPDILELAKSVAQECGGLPLALITIGRAMAYKKTPEEWNYAINVLKRSASEFPGMGKEVYPLLKFSYDSLSDDTIRSCLLYCGLFPEDYNISKSCLIDCWIGEGIFDENDCNQVQNKGYYIIGVLLHACLLEEGREPDYVKMHDVIRDMALWITCEIEKENVLIQAGAGLTEAPKIGKWEGVTRVSLMDNEACSHLTTLFLQSNSLMTINSYFFQFMPSLKVLNLSSNLFLYELSPGISKLVSLLYLNLSETSIRELPNELKALVNLKCLNSEQMSCLRTIPR</sequence>
<dbReference type="SUPFAM" id="SSF52540">
    <property type="entry name" value="P-loop containing nucleoside triphosphate hydrolases"/>
    <property type="match status" value="1"/>
</dbReference>
<dbReference type="InterPro" id="IPR058922">
    <property type="entry name" value="WHD_DRP"/>
</dbReference>
<dbReference type="Proteomes" id="UP001064489">
    <property type="component" value="Chromosome 2"/>
</dbReference>
<evidence type="ECO:0008006" key="11">
    <source>
        <dbReference type="Google" id="ProtNLM"/>
    </source>
</evidence>
<dbReference type="InterPro" id="IPR050905">
    <property type="entry name" value="Plant_NBS-LRR"/>
</dbReference>
<dbReference type="FunFam" id="1.10.10.10:FF:000322">
    <property type="entry name" value="Probable disease resistance protein At1g63360"/>
    <property type="match status" value="1"/>
</dbReference>
<evidence type="ECO:0000256" key="2">
    <source>
        <dbReference type="ARBA" id="ARBA00022614"/>
    </source>
</evidence>
<dbReference type="Gene3D" id="1.10.10.10">
    <property type="entry name" value="Winged helix-like DNA-binding domain superfamily/Winged helix DNA-binding domain"/>
    <property type="match status" value="1"/>
</dbReference>
<dbReference type="Gene3D" id="1.10.8.430">
    <property type="entry name" value="Helical domain of apoptotic protease-activating factors"/>
    <property type="match status" value="1"/>
</dbReference>
<evidence type="ECO:0000259" key="8">
    <source>
        <dbReference type="Pfam" id="PF23559"/>
    </source>
</evidence>
<dbReference type="Pfam" id="PF00931">
    <property type="entry name" value="NB-ARC"/>
    <property type="match status" value="1"/>
</dbReference>
<evidence type="ECO:0000313" key="9">
    <source>
        <dbReference type="EMBL" id="KAI9159855.1"/>
    </source>
</evidence>
<dbReference type="EMBL" id="JAJSOW010000106">
    <property type="protein sequence ID" value="KAI9159855.1"/>
    <property type="molecule type" value="Genomic_DNA"/>
</dbReference>
<evidence type="ECO:0000256" key="4">
    <source>
        <dbReference type="ARBA" id="ARBA00022741"/>
    </source>
</evidence>
<reference evidence="9" key="2">
    <citation type="submission" date="2023-02" db="EMBL/GenBank/DDBJ databases">
        <authorList>
            <person name="Swenson N.G."/>
            <person name="Wegrzyn J.L."/>
            <person name="Mcevoy S.L."/>
        </authorList>
    </citation>
    <scope>NUCLEOTIDE SEQUENCE</scope>
    <source>
        <strain evidence="9">91603</strain>
        <tissue evidence="9">Leaf</tissue>
    </source>
</reference>
<dbReference type="InterPro" id="IPR001611">
    <property type="entry name" value="Leu-rich_rpt"/>
</dbReference>
<evidence type="ECO:0000256" key="6">
    <source>
        <dbReference type="ARBA" id="ARBA00022840"/>
    </source>
</evidence>
<dbReference type="PANTHER" id="PTHR33463:SF220">
    <property type="entry name" value="NB-ARC DOMAIN-CONTAINING PROTEIN"/>
    <property type="match status" value="1"/>
</dbReference>
<dbReference type="FunFam" id="1.10.8.430:FF:000003">
    <property type="entry name" value="Probable disease resistance protein At5g66910"/>
    <property type="match status" value="1"/>
</dbReference>
<dbReference type="InterPro" id="IPR032675">
    <property type="entry name" value="LRR_dom_sf"/>
</dbReference>
<dbReference type="InterPro" id="IPR036388">
    <property type="entry name" value="WH-like_DNA-bd_sf"/>
</dbReference>
<comment type="caution">
    <text evidence="9">The sequence shown here is derived from an EMBL/GenBank/DDBJ whole genome shotgun (WGS) entry which is preliminary data.</text>
</comment>
<dbReference type="InterPro" id="IPR042197">
    <property type="entry name" value="Apaf_helical"/>
</dbReference>
<dbReference type="InterPro" id="IPR002182">
    <property type="entry name" value="NB-ARC"/>
</dbReference>
<evidence type="ECO:0000256" key="3">
    <source>
        <dbReference type="ARBA" id="ARBA00022737"/>
    </source>
</evidence>
<feature type="domain" description="Disease resistance protein winged helix" evidence="8">
    <location>
        <begin position="420"/>
        <end position="486"/>
    </location>
</feature>
<evidence type="ECO:0000259" key="7">
    <source>
        <dbReference type="Pfam" id="PF00931"/>
    </source>
</evidence>
<dbReference type="Gene3D" id="3.40.50.300">
    <property type="entry name" value="P-loop containing nucleotide triphosphate hydrolases"/>
    <property type="match status" value="1"/>
</dbReference>
<dbReference type="Pfam" id="PF13855">
    <property type="entry name" value="LRR_8"/>
    <property type="match status" value="1"/>
</dbReference>
<evidence type="ECO:0000256" key="5">
    <source>
        <dbReference type="ARBA" id="ARBA00022821"/>
    </source>
</evidence>
<organism evidence="9 10">
    <name type="scientific">Acer negundo</name>
    <name type="common">Box elder</name>
    <dbReference type="NCBI Taxonomy" id="4023"/>
    <lineage>
        <taxon>Eukaryota</taxon>
        <taxon>Viridiplantae</taxon>
        <taxon>Streptophyta</taxon>
        <taxon>Embryophyta</taxon>
        <taxon>Tracheophyta</taxon>
        <taxon>Spermatophyta</taxon>
        <taxon>Magnoliopsida</taxon>
        <taxon>eudicotyledons</taxon>
        <taxon>Gunneridae</taxon>
        <taxon>Pentapetalae</taxon>
        <taxon>rosids</taxon>
        <taxon>malvids</taxon>
        <taxon>Sapindales</taxon>
        <taxon>Sapindaceae</taxon>
        <taxon>Hippocastanoideae</taxon>
        <taxon>Acereae</taxon>
        <taxon>Acer</taxon>
    </lineage>
</organism>
<dbReference type="PRINTS" id="PR00364">
    <property type="entry name" value="DISEASERSIST"/>
</dbReference>
<proteinExistence type="inferred from homology"/>
<name>A0AAD5IBT9_ACENE</name>
<comment type="similarity">
    <text evidence="1">Belongs to the disease resistance NB-LRR family.</text>
</comment>
<dbReference type="Pfam" id="PF23559">
    <property type="entry name" value="WHD_DRP"/>
    <property type="match status" value="1"/>
</dbReference>